<protein>
    <submittedName>
        <fullName evidence="3">O-acetyltransferase OatA</fullName>
        <ecNumber evidence="3">2.3.1.-</ecNumber>
    </submittedName>
</protein>
<dbReference type="InterPro" id="IPR002656">
    <property type="entry name" value="Acyl_transf_3_dom"/>
</dbReference>
<dbReference type="EMBL" id="CP036269">
    <property type="protein sequence ID" value="QDT41266.1"/>
    <property type="molecule type" value="Genomic_DNA"/>
</dbReference>
<keyword evidence="1" id="KW-1133">Transmembrane helix</keyword>
<proteinExistence type="predicted"/>
<feature type="transmembrane region" description="Helical" evidence="1">
    <location>
        <begin position="195"/>
        <end position="218"/>
    </location>
</feature>
<dbReference type="AlphaFoldDB" id="A0A517RBN2"/>
<feature type="transmembrane region" description="Helical" evidence="1">
    <location>
        <begin position="230"/>
        <end position="250"/>
    </location>
</feature>
<name>A0A517RBN2_9PLAN</name>
<gene>
    <name evidence="3" type="primary">oatA_2</name>
    <name evidence="3" type="ORF">Pan241w_13260</name>
</gene>
<feature type="transmembrane region" description="Helical" evidence="1">
    <location>
        <begin position="98"/>
        <end position="124"/>
    </location>
</feature>
<dbReference type="KEGG" id="gaz:Pan241w_13260"/>
<feature type="transmembrane region" description="Helical" evidence="1">
    <location>
        <begin position="337"/>
        <end position="358"/>
    </location>
</feature>
<dbReference type="RefSeq" id="WP_145212587.1">
    <property type="nucleotide sequence ID" value="NZ_CP036269.1"/>
</dbReference>
<evidence type="ECO:0000256" key="1">
    <source>
        <dbReference type="SAM" id="Phobius"/>
    </source>
</evidence>
<dbReference type="GO" id="GO:0000271">
    <property type="term" value="P:polysaccharide biosynthetic process"/>
    <property type="evidence" value="ECO:0007669"/>
    <property type="project" value="TreeGrafter"/>
</dbReference>
<dbReference type="InterPro" id="IPR050879">
    <property type="entry name" value="Acyltransferase_3"/>
</dbReference>
<dbReference type="Proteomes" id="UP000317171">
    <property type="component" value="Chromosome"/>
</dbReference>
<accession>A0A517RBN2</accession>
<feature type="transmembrane region" description="Helical" evidence="1">
    <location>
        <begin position="56"/>
        <end position="77"/>
    </location>
</feature>
<keyword evidence="1" id="KW-0812">Transmembrane</keyword>
<keyword evidence="1" id="KW-0472">Membrane</keyword>
<feature type="transmembrane region" description="Helical" evidence="1">
    <location>
        <begin position="171"/>
        <end position="189"/>
    </location>
</feature>
<keyword evidence="3" id="KW-0808">Transferase</keyword>
<evidence type="ECO:0000259" key="2">
    <source>
        <dbReference type="Pfam" id="PF01757"/>
    </source>
</evidence>
<dbReference type="EC" id="2.3.1.-" evidence="3"/>
<evidence type="ECO:0000313" key="3">
    <source>
        <dbReference type="EMBL" id="QDT41266.1"/>
    </source>
</evidence>
<feature type="transmembrane region" description="Helical" evidence="1">
    <location>
        <begin position="262"/>
        <end position="280"/>
    </location>
</feature>
<dbReference type="Pfam" id="PF01757">
    <property type="entry name" value="Acyl_transf_3"/>
    <property type="match status" value="1"/>
</dbReference>
<feature type="domain" description="Acyltransferase 3" evidence="2">
    <location>
        <begin position="18"/>
        <end position="353"/>
    </location>
</feature>
<dbReference type="GO" id="GO:0016020">
    <property type="term" value="C:membrane"/>
    <property type="evidence" value="ECO:0007669"/>
    <property type="project" value="TreeGrafter"/>
</dbReference>
<dbReference type="GO" id="GO:0016747">
    <property type="term" value="F:acyltransferase activity, transferring groups other than amino-acyl groups"/>
    <property type="evidence" value="ECO:0007669"/>
    <property type="project" value="InterPro"/>
</dbReference>
<sequence length="384" mass="44463">MHMNSPSFEPITSEKHVPALDGIRGIAILMVLGFHGGLIIRASTPVGSYYRQMASFGWSGVDLFFVLSGFLITGILLDTRDSKHYYRSFYFRRVLRIFPLYYGVILVLFLSNPEFPNQIWYWLYLQNWRPAFGGSTPPMMLQPFWSLAIEEQFYLFWPFAIYFLNRRSLSLFCGCMILMAIVLRCIAKYQGVDPMTIYTLTVFRLDTLSAGALIAIWLRNTDQRKWLERFKTPCLLITGLALIAVVIFDGGFRIEGLASQTIGYTLFAMLCAFLIAFVMLDSPSIRPLKRILEFSLLRYFGNRSYAIYIFQMLVLIPLNQIYLQLWKQNDVNGWRAVYTFCVGVVIILILAIISWHCYEKQFLKLKRFFPRQAGTAVREAEPVV</sequence>
<evidence type="ECO:0000313" key="4">
    <source>
        <dbReference type="Proteomes" id="UP000317171"/>
    </source>
</evidence>
<keyword evidence="4" id="KW-1185">Reference proteome</keyword>
<organism evidence="3 4">
    <name type="scientific">Gimesia alba</name>
    <dbReference type="NCBI Taxonomy" id="2527973"/>
    <lineage>
        <taxon>Bacteria</taxon>
        <taxon>Pseudomonadati</taxon>
        <taxon>Planctomycetota</taxon>
        <taxon>Planctomycetia</taxon>
        <taxon>Planctomycetales</taxon>
        <taxon>Planctomycetaceae</taxon>
        <taxon>Gimesia</taxon>
    </lineage>
</organism>
<dbReference type="PANTHER" id="PTHR23028">
    <property type="entry name" value="ACETYLTRANSFERASE"/>
    <property type="match status" value="1"/>
</dbReference>
<feature type="transmembrane region" description="Helical" evidence="1">
    <location>
        <begin position="25"/>
        <end position="44"/>
    </location>
</feature>
<feature type="transmembrane region" description="Helical" evidence="1">
    <location>
        <begin position="305"/>
        <end position="325"/>
    </location>
</feature>
<dbReference type="PANTHER" id="PTHR23028:SF53">
    <property type="entry name" value="ACYL_TRANSF_3 DOMAIN-CONTAINING PROTEIN"/>
    <property type="match status" value="1"/>
</dbReference>
<keyword evidence="3" id="KW-0012">Acyltransferase</keyword>
<dbReference type="OrthoDB" id="9796461at2"/>
<feature type="transmembrane region" description="Helical" evidence="1">
    <location>
        <begin position="144"/>
        <end position="164"/>
    </location>
</feature>
<reference evidence="3 4" key="1">
    <citation type="submission" date="2019-02" db="EMBL/GenBank/DDBJ databases">
        <title>Deep-cultivation of Planctomycetes and their phenomic and genomic characterization uncovers novel biology.</title>
        <authorList>
            <person name="Wiegand S."/>
            <person name="Jogler M."/>
            <person name="Boedeker C."/>
            <person name="Pinto D."/>
            <person name="Vollmers J."/>
            <person name="Rivas-Marin E."/>
            <person name="Kohn T."/>
            <person name="Peeters S.H."/>
            <person name="Heuer A."/>
            <person name="Rast P."/>
            <person name="Oberbeckmann S."/>
            <person name="Bunk B."/>
            <person name="Jeske O."/>
            <person name="Meyerdierks A."/>
            <person name="Storesund J.E."/>
            <person name="Kallscheuer N."/>
            <person name="Luecker S."/>
            <person name="Lage O.M."/>
            <person name="Pohl T."/>
            <person name="Merkel B.J."/>
            <person name="Hornburger P."/>
            <person name="Mueller R.-W."/>
            <person name="Bruemmer F."/>
            <person name="Labrenz M."/>
            <person name="Spormann A.M."/>
            <person name="Op den Camp H."/>
            <person name="Overmann J."/>
            <person name="Amann R."/>
            <person name="Jetten M.S.M."/>
            <person name="Mascher T."/>
            <person name="Medema M.H."/>
            <person name="Devos D.P."/>
            <person name="Kaster A.-K."/>
            <person name="Ovreas L."/>
            <person name="Rohde M."/>
            <person name="Galperin M.Y."/>
            <person name="Jogler C."/>
        </authorList>
    </citation>
    <scope>NUCLEOTIDE SEQUENCE [LARGE SCALE GENOMIC DNA]</scope>
    <source>
        <strain evidence="3 4">Pan241w</strain>
    </source>
</reference>